<evidence type="ECO:0000313" key="1">
    <source>
        <dbReference type="EMBL" id="KKL23544.1"/>
    </source>
</evidence>
<reference evidence="1" key="1">
    <citation type="journal article" date="2015" name="Nature">
        <title>Complex archaea that bridge the gap between prokaryotes and eukaryotes.</title>
        <authorList>
            <person name="Spang A."/>
            <person name="Saw J.H."/>
            <person name="Jorgensen S.L."/>
            <person name="Zaremba-Niedzwiedzka K."/>
            <person name="Martijn J."/>
            <person name="Lind A.E."/>
            <person name="van Eijk R."/>
            <person name="Schleper C."/>
            <person name="Guy L."/>
            <person name="Ettema T.J."/>
        </authorList>
    </citation>
    <scope>NUCLEOTIDE SEQUENCE</scope>
</reference>
<accession>A0A0F9BNS9</accession>
<gene>
    <name evidence="1" type="ORF">LCGC14_2424320</name>
</gene>
<dbReference type="EMBL" id="LAZR01036934">
    <property type="protein sequence ID" value="KKL23544.1"/>
    <property type="molecule type" value="Genomic_DNA"/>
</dbReference>
<evidence type="ECO:0008006" key="2">
    <source>
        <dbReference type="Google" id="ProtNLM"/>
    </source>
</evidence>
<protein>
    <recommendedName>
        <fullName evidence="2">Tip attachment protein J domain-containing protein</fullName>
    </recommendedName>
</protein>
<feature type="non-terminal residue" evidence="1">
    <location>
        <position position="525"/>
    </location>
</feature>
<proteinExistence type="predicted"/>
<comment type="caution">
    <text evidence="1">The sequence shown here is derived from an EMBL/GenBank/DDBJ whole genome shotgun (WGS) entry which is preliminary data.</text>
</comment>
<organism evidence="1">
    <name type="scientific">marine sediment metagenome</name>
    <dbReference type="NCBI Taxonomy" id="412755"/>
    <lineage>
        <taxon>unclassified sequences</taxon>
        <taxon>metagenomes</taxon>
        <taxon>ecological metagenomes</taxon>
    </lineage>
</organism>
<feature type="non-terminal residue" evidence="1">
    <location>
        <position position="1"/>
    </location>
</feature>
<dbReference type="AlphaFoldDB" id="A0A0F9BNS9"/>
<name>A0A0F9BNS9_9ZZZZ</name>
<sequence>RILYGERRISGVVTFVATSHGTRLLHMVITLLAHEADEIGTVFFDNVAIYPGFIDGNGIVIKGRYRREQQGHKTRDLVRIQKSLGDEGPATQPFPDLVSDMALSPTTAHRWTNAHKQTGHAKIYIRLHGGKGTFRSGLPNISANVRGKKVTDNRTAATHWNPNPAVCMEDYLRTSALNSGISVPVADIDTTSLDAAANICDEFVETLQLTHVVDNDHKIWGGARIANSAVRFSGDSDTQTFLTFQTGDRVRVQIMDGTLPTGLSEGVDYYAIVMRHMRTKANVFDTGDEMGVLRFIPGVWPTTMRFATSYTNAIKGTFITFSGTSTGQFSVFKTAEPRYACSYLIDVDREPGEILGEMASAMNPLGGGVSRIGGKWFFRAAAWVAPTITFDEEHVVGPIEVQTDAGRKDLVNTVTGLYVAPIMFDQPTNYPEITNSMYVTEDGAKIPLQVDFAATSRPAMAQRMAKIVLEDARQSITVRAAFKLHAMQLVPGDTFTFDNTRFGWSGKSFRVTNWRMSTQQSSLGG</sequence>